<evidence type="ECO:0000256" key="4">
    <source>
        <dbReference type="ARBA" id="ARBA00022840"/>
    </source>
</evidence>
<dbReference type="EC" id="7.6.2.11" evidence="7"/>
<keyword evidence="3 7" id="KW-0547">Nucleotide-binding</keyword>
<comment type="similarity">
    <text evidence="7">Belongs to the ABC transporter superfamily. Spermidine/putrescine importer (TC 3.A.1.11.1) family.</text>
</comment>
<evidence type="ECO:0000256" key="3">
    <source>
        <dbReference type="ARBA" id="ARBA00022741"/>
    </source>
</evidence>
<dbReference type="Proteomes" id="UP001501237">
    <property type="component" value="Unassembled WGS sequence"/>
</dbReference>
<dbReference type="NCBIfam" id="TIGR01187">
    <property type="entry name" value="potA"/>
    <property type="match status" value="1"/>
</dbReference>
<comment type="function">
    <text evidence="7">Part of the ABC transporter complex PotABCD involved in spermidine/putrescine import. Responsible for energy coupling to the transport system.</text>
</comment>
<organism evidence="9 10">
    <name type="scientific">Actinocorallia longicatena</name>
    <dbReference type="NCBI Taxonomy" id="111803"/>
    <lineage>
        <taxon>Bacteria</taxon>
        <taxon>Bacillati</taxon>
        <taxon>Actinomycetota</taxon>
        <taxon>Actinomycetes</taxon>
        <taxon>Streptosporangiales</taxon>
        <taxon>Thermomonosporaceae</taxon>
        <taxon>Actinocorallia</taxon>
    </lineage>
</organism>
<name>A0ABP6Q059_9ACTN</name>
<evidence type="ECO:0000259" key="8">
    <source>
        <dbReference type="PROSITE" id="PS50893"/>
    </source>
</evidence>
<evidence type="ECO:0000256" key="6">
    <source>
        <dbReference type="ARBA" id="ARBA00023136"/>
    </source>
</evidence>
<comment type="subunit">
    <text evidence="7">The complex is composed of two ATP-binding proteins (PotA), two transmembrane proteins (PotB and PotC) and a solute-binding protein (PotD).</text>
</comment>
<dbReference type="PANTHER" id="PTHR42781:SF4">
    <property type="entry name" value="SPERMIDINE_PUTRESCINE IMPORT ATP-BINDING PROTEIN POTA"/>
    <property type="match status" value="1"/>
</dbReference>
<dbReference type="InterPro" id="IPR003439">
    <property type="entry name" value="ABC_transporter-like_ATP-bd"/>
</dbReference>
<evidence type="ECO:0000256" key="5">
    <source>
        <dbReference type="ARBA" id="ARBA00022967"/>
    </source>
</evidence>
<evidence type="ECO:0000256" key="7">
    <source>
        <dbReference type="RuleBase" id="RU364083"/>
    </source>
</evidence>
<reference evidence="10" key="1">
    <citation type="journal article" date="2019" name="Int. J. Syst. Evol. Microbiol.">
        <title>The Global Catalogue of Microorganisms (GCM) 10K type strain sequencing project: providing services to taxonomists for standard genome sequencing and annotation.</title>
        <authorList>
            <consortium name="The Broad Institute Genomics Platform"/>
            <consortium name="The Broad Institute Genome Sequencing Center for Infectious Disease"/>
            <person name="Wu L."/>
            <person name="Ma J."/>
        </authorList>
    </citation>
    <scope>NUCLEOTIDE SEQUENCE [LARGE SCALE GENOMIC DNA]</scope>
    <source>
        <strain evidence="10">JCM 9377</strain>
    </source>
</reference>
<dbReference type="SMART" id="SM00382">
    <property type="entry name" value="AAA"/>
    <property type="match status" value="1"/>
</dbReference>
<dbReference type="Gene3D" id="3.40.50.300">
    <property type="entry name" value="P-loop containing nucleotide triphosphate hydrolases"/>
    <property type="match status" value="1"/>
</dbReference>
<dbReference type="InterPro" id="IPR027417">
    <property type="entry name" value="P-loop_NTPase"/>
</dbReference>
<comment type="catalytic activity">
    <reaction evidence="7">
        <text>ATP + H2O + polyamine-[polyamine-binding protein]Side 1 = ADP + phosphate + polyamineSide 2 + [polyamine-binding protein]Side 1.</text>
        <dbReference type="EC" id="7.6.2.11"/>
    </reaction>
</comment>
<evidence type="ECO:0000256" key="2">
    <source>
        <dbReference type="ARBA" id="ARBA00022475"/>
    </source>
</evidence>
<evidence type="ECO:0000256" key="1">
    <source>
        <dbReference type="ARBA" id="ARBA00022448"/>
    </source>
</evidence>
<dbReference type="InterPro" id="IPR017871">
    <property type="entry name" value="ABC_transporter-like_CS"/>
</dbReference>
<dbReference type="InterPro" id="IPR005893">
    <property type="entry name" value="PotA-like"/>
</dbReference>
<dbReference type="SUPFAM" id="SSF52540">
    <property type="entry name" value="P-loop containing nucleoside triphosphate hydrolases"/>
    <property type="match status" value="1"/>
</dbReference>
<dbReference type="CDD" id="cd03300">
    <property type="entry name" value="ABC_PotA_N"/>
    <property type="match status" value="1"/>
</dbReference>
<dbReference type="RefSeq" id="WP_344822112.1">
    <property type="nucleotide sequence ID" value="NZ_BAAAUV010000002.1"/>
</dbReference>
<keyword evidence="4 7" id="KW-0067">ATP-binding</keyword>
<keyword evidence="1 7" id="KW-0813">Transport</keyword>
<dbReference type="InterPro" id="IPR003593">
    <property type="entry name" value="AAA+_ATPase"/>
</dbReference>
<keyword evidence="10" id="KW-1185">Reference proteome</keyword>
<dbReference type="PANTHER" id="PTHR42781">
    <property type="entry name" value="SPERMIDINE/PUTRESCINE IMPORT ATP-BINDING PROTEIN POTA"/>
    <property type="match status" value="1"/>
</dbReference>
<dbReference type="Gene3D" id="2.40.50.100">
    <property type="match status" value="1"/>
</dbReference>
<protein>
    <recommendedName>
        <fullName evidence="7">Spermidine/putrescine import ATP-binding protein PotA</fullName>
        <ecNumber evidence="7">7.6.2.11</ecNumber>
    </recommendedName>
</protein>
<proteinExistence type="inferred from homology"/>
<dbReference type="Pfam" id="PF00005">
    <property type="entry name" value="ABC_tran"/>
    <property type="match status" value="1"/>
</dbReference>
<dbReference type="PROSITE" id="PS50893">
    <property type="entry name" value="ABC_TRANSPORTER_2"/>
    <property type="match status" value="1"/>
</dbReference>
<dbReference type="InterPro" id="IPR050093">
    <property type="entry name" value="ABC_SmlMolc_Importer"/>
</dbReference>
<dbReference type="InterPro" id="IPR017879">
    <property type="entry name" value="PotA_ATP-bd"/>
</dbReference>
<sequence>MAAEEIPAIELKGVVKEFTAHGEIVQAVKGVDLTIAQGEFFSLLGPSGCGKTTNMRMIAGFEEPTRGEVFLYGENVTGVPANKRDVNMVFQSYALFPHMSVHENVAFGLKRKGVEKNEIKKRVGEMLEIVGLTGREKRRPREMSGGQQQRVALARALVNRPRALLLDEPLGALDLKLRQAMQSELKRVQREVGITFVYVTHDQSEALTMSDRIAVMYDGAIEQLGTPREIYEAPASKFVAGFIGTSNLLSGNVTGVTDGVATLAFGDDGLIEVPLRDVSVGEGATLELTVRPEKIDLTKTKVDNCSSVRGTVTEVVYLGTFTNYSVVTAKGEEVVVFVQNANNPDDLAARGDEVWLSWEQRHSYAIGAA</sequence>
<dbReference type="PROSITE" id="PS00211">
    <property type="entry name" value="ABC_TRANSPORTER_1"/>
    <property type="match status" value="1"/>
</dbReference>
<keyword evidence="5 7" id="KW-1278">Translocase</keyword>
<dbReference type="GO" id="GO:0005524">
    <property type="term" value="F:ATP binding"/>
    <property type="evidence" value="ECO:0007669"/>
    <property type="project" value="UniProtKB-KW"/>
</dbReference>
<dbReference type="InterPro" id="IPR008995">
    <property type="entry name" value="Mo/tungstate-bd_C_term_dom"/>
</dbReference>
<dbReference type="InterPro" id="IPR013611">
    <property type="entry name" value="Transp-assoc_OB_typ2"/>
</dbReference>
<dbReference type="Pfam" id="PF08402">
    <property type="entry name" value="TOBE_2"/>
    <property type="match status" value="1"/>
</dbReference>
<dbReference type="SUPFAM" id="SSF50331">
    <property type="entry name" value="MOP-like"/>
    <property type="match status" value="1"/>
</dbReference>
<keyword evidence="6 7" id="KW-0472">Membrane</keyword>
<accession>A0ABP6Q059</accession>
<evidence type="ECO:0000313" key="10">
    <source>
        <dbReference type="Proteomes" id="UP001501237"/>
    </source>
</evidence>
<keyword evidence="2 7" id="KW-1003">Cell membrane</keyword>
<comment type="caution">
    <text evidence="9">The sequence shown here is derived from an EMBL/GenBank/DDBJ whole genome shotgun (WGS) entry which is preliminary data.</text>
</comment>
<gene>
    <name evidence="7" type="primary">potA</name>
    <name evidence="9" type="ORF">GCM10010468_07470</name>
</gene>
<feature type="domain" description="ABC transporter" evidence="8">
    <location>
        <begin position="9"/>
        <end position="243"/>
    </location>
</feature>
<evidence type="ECO:0000313" key="9">
    <source>
        <dbReference type="EMBL" id="GAA3196723.1"/>
    </source>
</evidence>
<dbReference type="EMBL" id="BAAAUV010000002">
    <property type="protein sequence ID" value="GAA3196723.1"/>
    <property type="molecule type" value="Genomic_DNA"/>
</dbReference>